<accession>A0ABW1LB84</accession>
<dbReference type="Proteomes" id="UP001596170">
    <property type="component" value="Unassembled WGS sequence"/>
</dbReference>
<dbReference type="RefSeq" id="WP_377735077.1">
    <property type="nucleotide sequence ID" value="NZ_JBHSRI010000025.1"/>
</dbReference>
<name>A0ABW1LB84_9BACL</name>
<dbReference type="EMBL" id="JBHSRI010000025">
    <property type="protein sequence ID" value="MFC6040566.1"/>
    <property type="molecule type" value="Genomic_DNA"/>
</dbReference>
<sequence>MGLFINNDKHPDVFKNNGQIIDSNQGFFRKNHTADLIEEQQIANETLQKSLSELKDLYHKQANRQTRQFKFLHNGISEQKKLNFQHEKVDNQVLSWLEKLDEKNSTIQMTIKDEVVFKEEMKQYMDTLNHSNAEVVSKLDKYGLANEQLDIKVDEQLDMQNQLSQQISEQADNQLVVLNRLENQEALTEKILRQIDYFRATLFERTNYLAEKIDTGYNYATSYFTKLMPGTDQSLTHLLIKQKEAKEKDNEKNLQ</sequence>
<protein>
    <submittedName>
        <fullName evidence="2">Uncharacterized protein</fullName>
    </submittedName>
</protein>
<proteinExistence type="predicted"/>
<comment type="caution">
    <text evidence="2">The sequence shown here is derived from an EMBL/GenBank/DDBJ whole genome shotgun (WGS) entry which is preliminary data.</text>
</comment>
<evidence type="ECO:0000256" key="1">
    <source>
        <dbReference type="SAM" id="Coils"/>
    </source>
</evidence>
<keyword evidence="3" id="KW-1185">Reference proteome</keyword>
<organism evidence="2 3">
    <name type="scientific">Paenisporosarcina macmurdoensis</name>
    <dbReference type="NCBI Taxonomy" id="212659"/>
    <lineage>
        <taxon>Bacteria</taxon>
        <taxon>Bacillati</taxon>
        <taxon>Bacillota</taxon>
        <taxon>Bacilli</taxon>
        <taxon>Bacillales</taxon>
        <taxon>Caryophanaceae</taxon>
        <taxon>Paenisporosarcina</taxon>
    </lineage>
</organism>
<feature type="coiled-coil region" evidence="1">
    <location>
        <begin position="37"/>
        <end position="64"/>
    </location>
</feature>
<reference evidence="3" key="1">
    <citation type="journal article" date="2019" name="Int. J. Syst. Evol. Microbiol.">
        <title>The Global Catalogue of Microorganisms (GCM) 10K type strain sequencing project: providing services to taxonomists for standard genome sequencing and annotation.</title>
        <authorList>
            <consortium name="The Broad Institute Genomics Platform"/>
            <consortium name="The Broad Institute Genome Sequencing Center for Infectious Disease"/>
            <person name="Wu L."/>
            <person name="Ma J."/>
        </authorList>
    </citation>
    <scope>NUCLEOTIDE SEQUENCE [LARGE SCALE GENOMIC DNA]</scope>
    <source>
        <strain evidence="3">CCUG 54527</strain>
    </source>
</reference>
<keyword evidence="1" id="KW-0175">Coiled coil</keyword>
<evidence type="ECO:0000313" key="2">
    <source>
        <dbReference type="EMBL" id="MFC6040566.1"/>
    </source>
</evidence>
<gene>
    <name evidence="2" type="ORF">ACFPYN_14155</name>
</gene>
<evidence type="ECO:0000313" key="3">
    <source>
        <dbReference type="Proteomes" id="UP001596170"/>
    </source>
</evidence>